<evidence type="ECO:0008006" key="3">
    <source>
        <dbReference type="Google" id="ProtNLM"/>
    </source>
</evidence>
<name>R2QFA0_9ENTE</name>
<evidence type="ECO:0000313" key="1">
    <source>
        <dbReference type="EMBL" id="EOH93898.1"/>
    </source>
</evidence>
<proteinExistence type="predicted"/>
<dbReference type="RefSeq" id="WP_010757584.1">
    <property type="nucleotide sequence ID" value="NZ_ASWD01000001.1"/>
</dbReference>
<dbReference type="PATRIC" id="fig|1158607.3.peg.2576"/>
<evidence type="ECO:0000313" key="2">
    <source>
        <dbReference type="Proteomes" id="UP000013782"/>
    </source>
</evidence>
<dbReference type="eggNOG" id="COG3829">
    <property type="taxonomic scope" value="Bacteria"/>
</dbReference>
<organism evidence="1 2">
    <name type="scientific">Enterococcus pallens ATCC BAA-351</name>
    <dbReference type="NCBI Taxonomy" id="1158607"/>
    <lineage>
        <taxon>Bacteria</taxon>
        <taxon>Bacillati</taxon>
        <taxon>Bacillota</taxon>
        <taxon>Bacilli</taxon>
        <taxon>Lactobacillales</taxon>
        <taxon>Enterococcaceae</taxon>
        <taxon>Enterococcus</taxon>
    </lineage>
</organism>
<dbReference type="HOGENOM" id="CLU_014204_1_1_9"/>
<dbReference type="AlphaFoldDB" id="R2QFA0"/>
<comment type="caution">
    <text evidence="1">The sequence shown here is derived from an EMBL/GenBank/DDBJ whole genome shotgun (WGS) entry which is preliminary data.</text>
</comment>
<dbReference type="InterPro" id="IPR036390">
    <property type="entry name" value="WH_DNA-bd_sf"/>
</dbReference>
<gene>
    <name evidence="1" type="ORF">UAU_02594</name>
</gene>
<keyword evidence="2" id="KW-1185">Reference proteome</keyword>
<dbReference type="eggNOG" id="COG3933">
    <property type="taxonomic scope" value="Bacteria"/>
</dbReference>
<dbReference type="SUPFAM" id="SSF46785">
    <property type="entry name" value="Winged helix' DNA-binding domain"/>
    <property type="match status" value="1"/>
</dbReference>
<dbReference type="OrthoDB" id="2058346at2"/>
<dbReference type="Proteomes" id="UP000013782">
    <property type="component" value="Unassembled WGS sequence"/>
</dbReference>
<accession>R2QFA0</accession>
<reference evidence="1 2" key="1">
    <citation type="submission" date="2013-02" db="EMBL/GenBank/DDBJ databases">
        <title>The Genome Sequence of Enterococcus pallens BAA-351.</title>
        <authorList>
            <consortium name="The Broad Institute Genome Sequencing Platform"/>
            <consortium name="The Broad Institute Genome Sequencing Center for Infectious Disease"/>
            <person name="Earl A.M."/>
            <person name="Gilmore M.S."/>
            <person name="Lebreton F."/>
            <person name="Walker B."/>
            <person name="Young S.K."/>
            <person name="Zeng Q."/>
            <person name="Gargeya S."/>
            <person name="Fitzgerald M."/>
            <person name="Haas B."/>
            <person name="Abouelleil A."/>
            <person name="Alvarado L."/>
            <person name="Arachchi H.M."/>
            <person name="Berlin A.M."/>
            <person name="Chapman S.B."/>
            <person name="Dewar J."/>
            <person name="Goldberg J."/>
            <person name="Griggs A."/>
            <person name="Gujja S."/>
            <person name="Hansen M."/>
            <person name="Howarth C."/>
            <person name="Imamovic A."/>
            <person name="Larimer J."/>
            <person name="McCowan C."/>
            <person name="Murphy C."/>
            <person name="Neiman D."/>
            <person name="Pearson M."/>
            <person name="Priest M."/>
            <person name="Roberts A."/>
            <person name="Saif S."/>
            <person name="Shea T."/>
            <person name="Sisk P."/>
            <person name="Sykes S."/>
            <person name="Wortman J."/>
            <person name="Nusbaum C."/>
            <person name="Birren B."/>
        </authorList>
    </citation>
    <scope>NUCLEOTIDE SEQUENCE [LARGE SCALE GENOMIC DNA]</scope>
    <source>
        <strain evidence="1 2">ATCC BAA-351</strain>
    </source>
</reference>
<protein>
    <recommendedName>
        <fullName evidence="3">PRD domain-containing protein</fullName>
    </recommendedName>
</protein>
<sequence length="758" mass="87643">MTNKQKILQLLEKECQRYIDLTAFTFANCHASYLANELFLDRSNVSRILNDLHREKQLIKLKGKPAYYFSRKVLEAAFPFATFPEAFSSREEMQTLLQFSSTSRENTLLKNFHLIGSEKGGSLHPLVHQILPLFYLPKQTLQVIVLQGNFGTGKKLFLRRLIDLGRLLHYFPENPEVFYVDGQLLQEHLFDYLEKFHQQKNQILVVATNDAPQKSLALINNLHYHYLNQQEELLLVILANEQVDTAAWKDITPFVLQFTDIRNRSTKEVLQIAQVILLNEAQRLKRTLRIPKTVLQVILAQAQNLHQLELLLQHAVANSLMSVRNHEGAFLYLEQPAFTSSQLPHLEEVPEIMTIRPEDTMDSLADCFVAKKEDQQTHSALLAYLLFQYSQRTDQHAYLTKEFLTEKLLSSVHTILTRSLFSQDPILVDNLQELILQIFMREITEPADKAAENYPDSRLLPLQNKLEQQARLLPYSLTTVQQALLRQTLADAYQLVASIDIPIVVVSQYHLLAQLYVNTFNQAEHNRRCFYFPVSQSRPTENSAKKNHRLYQFAYEINRGQGVLLLTDQTSYKAVMEHFFLKTKVITYCLTLDSFALLDDCIHALKSSSSSLIPLIPNLLELAKTTEQEIQESDLTKRDRVTKLFTKMSTLFPQVDVYETNDALYRWLLEVNKELNLEITPSFILEFRFVGNALFQSKKNKQPLFILTDEEKNTLQSLMLALEKAASYLPKTLPAFSTDELAPFAQCLQKHQDFQKLR</sequence>
<dbReference type="STRING" id="160454.RV10_GL002334"/>
<dbReference type="EMBL" id="AJAQ01000016">
    <property type="protein sequence ID" value="EOH93898.1"/>
    <property type="molecule type" value="Genomic_DNA"/>
</dbReference>